<accession>A0ABQ8TGY8</accession>
<keyword evidence="2" id="KW-1185">Reference proteome</keyword>
<sequence length="304" mass="35232">MRNLKMGHSPAIYPQYAEPESRKAVGLNECCRTYEIPKSIFKRHLMGKEKRDLDRPVNGSVNGRNTVISLEIEEELIQYILMFEEYLSGLTIKGVRKLAFDVLEANPHLPNQFNKEIRLARKRYYYGFMKRHPNLSLRQLENVSVAQSIAAEETERKNFKETNKKTNKLSKRTEKASKIIDVDVKEEDWFHFIFEEAVIEDMISCSVCNQWVNETYAGVSTAQEVLILSVTCVTTESDKRKMDILWTLLEAFCSQNVHISGIVHVLPHFALVLKEEEEELWCACFCSSVLKMFPAQEEILFFCS</sequence>
<reference evidence="1 2" key="1">
    <citation type="journal article" date="2022" name="Allergy">
        <title>Genome assembly and annotation of Periplaneta americana reveal a comprehensive cockroach allergen profile.</title>
        <authorList>
            <person name="Wang L."/>
            <person name="Xiong Q."/>
            <person name="Saelim N."/>
            <person name="Wang L."/>
            <person name="Nong W."/>
            <person name="Wan A.T."/>
            <person name="Shi M."/>
            <person name="Liu X."/>
            <person name="Cao Q."/>
            <person name="Hui J.H.L."/>
            <person name="Sookrung N."/>
            <person name="Leung T.F."/>
            <person name="Tungtrongchitr A."/>
            <person name="Tsui S.K.W."/>
        </authorList>
    </citation>
    <scope>NUCLEOTIDE SEQUENCE [LARGE SCALE GENOMIC DNA]</scope>
    <source>
        <strain evidence="1">PWHHKU_190912</strain>
    </source>
</reference>
<dbReference type="Proteomes" id="UP001148838">
    <property type="component" value="Unassembled WGS sequence"/>
</dbReference>
<dbReference type="EMBL" id="JAJSOF020000011">
    <property type="protein sequence ID" value="KAJ4444960.1"/>
    <property type="molecule type" value="Genomic_DNA"/>
</dbReference>
<evidence type="ECO:0000313" key="2">
    <source>
        <dbReference type="Proteomes" id="UP001148838"/>
    </source>
</evidence>
<evidence type="ECO:0000313" key="1">
    <source>
        <dbReference type="EMBL" id="KAJ4444960.1"/>
    </source>
</evidence>
<proteinExistence type="predicted"/>
<organism evidence="1 2">
    <name type="scientific">Periplaneta americana</name>
    <name type="common">American cockroach</name>
    <name type="synonym">Blatta americana</name>
    <dbReference type="NCBI Taxonomy" id="6978"/>
    <lineage>
        <taxon>Eukaryota</taxon>
        <taxon>Metazoa</taxon>
        <taxon>Ecdysozoa</taxon>
        <taxon>Arthropoda</taxon>
        <taxon>Hexapoda</taxon>
        <taxon>Insecta</taxon>
        <taxon>Pterygota</taxon>
        <taxon>Neoptera</taxon>
        <taxon>Polyneoptera</taxon>
        <taxon>Dictyoptera</taxon>
        <taxon>Blattodea</taxon>
        <taxon>Blattoidea</taxon>
        <taxon>Blattidae</taxon>
        <taxon>Blattinae</taxon>
        <taxon>Periplaneta</taxon>
    </lineage>
</organism>
<name>A0ABQ8TGY8_PERAM</name>
<comment type="caution">
    <text evidence="1">The sequence shown here is derived from an EMBL/GenBank/DDBJ whole genome shotgun (WGS) entry which is preliminary data.</text>
</comment>
<protein>
    <submittedName>
        <fullName evidence="1">Uncharacterized protein</fullName>
    </submittedName>
</protein>
<gene>
    <name evidence="1" type="ORF">ANN_06759</name>
</gene>